<dbReference type="InterPro" id="IPR005911">
    <property type="entry name" value="YhcC-like"/>
</dbReference>
<dbReference type="Pfam" id="PF04055">
    <property type="entry name" value="Radical_SAM"/>
    <property type="match status" value="1"/>
</dbReference>
<dbReference type="InterPro" id="IPR023404">
    <property type="entry name" value="rSAM_horseshoe"/>
</dbReference>
<name>A0ABS5ZD04_9GAMM</name>
<dbReference type="PANTHER" id="PTHR11135">
    <property type="entry name" value="HISTONE ACETYLTRANSFERASE-RELATED"/>
    <property type="match status" value="1"/>
</dbReference>
<dbReference type="EMBL" id="JAGSOY010000027">
    <property type="protein sequence ID" value="MBU2711941.1"/>
    <property type="molecule type" value="Genomic_DNA"/>
</dbReference>
<evidence type="ECO:0000256" key="6">
    <source>
        <dbReference type="ARBA" id="ARBA00023014"/>
    </source>
</evidence>
<dbReference type="Gene3D" id="3.80.30.20">
    <property type="entry name" value="tm_1862 like domain"/>
    <property type="match status" value="1"/>
</dbReference>
<feature type="domain" description="Radical SAM core" evidence="7">
    <location>
        <begin position="17"/>
        <end position="254"/>
    </location>
</feature>
<protein>
    <submittedName>
        <fullName evidence="8">TIGR01212 family radical SAM protein</fullName>
    </submittedName>
</protein>
<evidence type="ECO:0000259" key="7">
    <source>
        <dbReference type="PROSITE" id="PS51918"/>
    </source>
</evidence>
<organism evidence="8 9">
    <name type="scientific">Zooshikella harenae</name>
    <dbReference type="NCBI Taxonomy" id="2827238"/>
    <lineage>
        <taxon>Bacteria</taxon>
        <taxon>Pseudomonadati</taxon>
        <taxon>Pseudomonadota</taxon>
        <taxon>Gammaproteobacteria</taxon>
        <taxon>Oceanospirillales</taxon>
        <taxon>Zooshikellaceae</taxon>
        <taxon>Zooshikella</taxon>
    </lineage>
</organism>
<dbReference type="NCBIfam" id="TIGR01212">
    <property type="entry name" value="TIGR01212 family radical SAM protein"/>
    <property type="match status" value="1"/>
</dbReference>
<gene>
    <name evidence="8" type="ORF">KCG35_12800</name>
</gene>
<dbReference type="InterPro" id="IPR058240">
    <property type="entry name" value="rSAM_sf"/>
</dbReference>
<evidence type="ECO:0000313" key="8">
    <source>
        <dbReference type="EMBL" id="MBU2711941.1"/>
    </source>
</evidence>
<evidence type="ECO:0000256" key="3">
    <source>
        <dbReference type="ARBA" id="ARBA00022691"/>
    </source>
</evidence>
<dbReference type="InterPro" id="IPR006638">
    <property type="entry name" value="Elp3/MiaA/NifB-like_rSAM"/>
</dbReference>
<dbReference type="CDD" id="cd01335">
    <property type="entry name" value="Radical_SAM"/>
    <property type="match status" value="1"/>
</dbReference>
<evidence type="ECO:0000256" key="5">
    <source>
        <dbReference type="ARBA" id="ARBA00023004"/>
    </source>
</evidence>
<comment type="cofactor">
    <cofactor evidence="1">
        <name>[4Fe-4S] cluster</name>
        <dbReference type="ChEBI" id="CHEBI:49883"/>
    </cofactor>
</comment>
<dbReference type="SFLD" id="SFLDS00029">
    <property type="entry name" value="Radical_SAM"/>
    <property type="match status" value="1"/>
</dbReference>
<evidence type="ECO:0000256" key="2">
    <source>
        <dbReference type="ARBA" id="ARBA00022485"/>
    </source>
</evidence>
<sequence>MQLDQYVYTFGQYLRQRFNEKVHKLSIHAGFTCPNRDGTLGIGGCTFCNNASFNSEVKTNKNISEQLSSAKENVRAKKYLAYFQAYTNTYAEVSALQQMYEEALQSNNIVGLCVGTRPDCLPESVLSLLSSYQQQGYEVWLELGLQTANDVTLQRINRGHNFAAYSDAVKRIQQYKLNICTHLIVGLPGESAQTSFDTLSRVIDLGCEGLKLHPLMVVKGSQMAKQWKNGLLSTLTADEYAEIAAEMIRQTPKDIVFHRVSATAKRPTLLAPEWCNNRWPVINQIVKHLNEKGGQGSGLT</sequence>
<dbReference type="PANTHER" id="PTHR11135:SF1">
    <property type="entry name" value="PROTEIN YHCC"/>
    <property type="match status" value="1"/>
</dbReference>
<keyword evidence="9" id="KW-1185">Reference proteome</keyword>
<evidence type="ECO:0000256" key="4">
    <source>
        <dbReference type="ARBA" id="ARBA00022723"/>
    </source>
</evidence>
<keyword evidence="4" id="KW-0479">Metal-binding</keyword>
<dbReference type="SFLD" id="SFLDG01091">
    <property type="entry name" value="uncharacterized_CHP01210-like"/>
    <property type="match status" value="1"/>
</dbReference>
<keyword evidence="6" id="KW-0411">Iron-sulfur</keyword>
<dbReference type="SUPFAM" id="SSF102114">
    <property type="entry name" value="Radical SAM enzymes"/>
    <property type="match status" value="1"/>
</dbReference>
<dbReference type="InterPro" id="IPR039661">
    <property type="entry name" value="ELP3"/>
</dbReference>
<reference evidence="8 9" key="1">
    <citation type="submission" date="2021-04" db="EMBL/GenBank/DDBJ databases">
        <authorList>
            <person name="Pira H."/>
            <person name="Risdian C."/>
            <person name="Wink J."/>
        </authorList>
    </citation>
    <scope>NUCLEOTIDE SEQUENCE [LARGE SCALE GENOMIC DNA]</scope>
    <source>
        <strain evidence="8 9">WH53</strain>
    </source>
</reference>
<proteinExistence type="predicted"/>
<dbReference type="Pfam" id="PF16199">
    <property type="entry name" value="Radical_SAM_C"/>
    <property type="match status" value="1"/>
</dbReference>
<evidence type="ECO:0000256" key="1">
    <source>
        <dbReference type="ARBA" id="ARBA00001966"/>
    </source>
</evidence>
<evidence type="ECO:0000313" key="9">
    <source>
        <dbReference type="Proteomes" id="UP000690515"/>
    </source>
</evidence>
<dbReference type="SFLD" id="SFLDG01086">
    <property type="entry name" value="elongater_protein-like"/>
    <property type="match status" value="1"/>
</dbReference>
<dbReference type="PROSITE" id="PS51918">
    <property type="entry name" value="RADICAL_SAM"/>
    <property type="match status" value="1"/>
</dbReference>
<keyword evidence="3" id="KW-0949">S-adenosyl-L-methionine</keyword>
<dbReference type="Proteomes" id="UP000690515">
    <property type="component" value="Unassembled WGS sequence"/>
</dbReference>
<keyword evidence="5" id="KW-0408">Iron</keyword>
<dbReference type="InterPro" id="IPR007197">
    <property type="entry name" value="rSAM"/>
</dbReference>
<dbReference type="SMART" id="SM00729">
    <property type="entry name" value="Elp3"/>
    <property type="match status" value="1"/>
</dbReference>
<dbReference type="RefSeq" id="WP_215820098.1">
    <property type="nucleotide sequence ID" value="NZ_JAGSOY010000027.1"/>
</dbReference>
<keyword evidence="2" id="KW-0004">4Fe-4S</keyword>
<dbReference type="InterPro" id="IPR032432">
    <property type="entry name" value="Radical_SAM_C"/>
</dbReference>
<comment type="caution">
    <text evidence="8">The sequence shown here is derived from an EMBL/GenBank/DDBJ whole genome shotgun (WGS) entry which is preliminary data.</text>
</comment>
<accession>A0ABS5ZD04</accession>